<dbReference type="AlphaFoldDB" id="A0A5N6R3Z8"/>
<organism evidence="3 4">
    <name type="scientific">Carpinus fangiana</name>
    <dbReference type="NCBI Taxonomy" id="176857"/>
    <lineage>
        <taxon>Eukaryota</taxon>
        <taxon>Viridiplantae</taxon>
        <taxon>Streptophyta</taxon>
        <taxon>Embryophyta</taxon>
        <taxon>Tracheophyta</taxon>
        <taxon>Spermatophyta</taxon>
        <taxon>Magnoliopsida</taxon>
        <taxon>eudicotyledons</taxon>
        <taxon>Gunneridae</taxon>
        <taxon>Pentapetalae</taxon>
        <taxon>rosids</taxon>
        <taxon>fabids</taxon>
        <taxon>Fagales</taxon>
        <taxon>Betulaceae</taxon>
        <taxon>Carpinus</taxon>
    </lineage>
</organism>
<evidence type="ECO:0000259" key="2">
    <source>
        <dbReference type="Pfam" id="PF20636"/>
    </source>
</evidence>
<dbReference type="PANTHER" id="PTHR39267">
    <property type="entry name" value="SURVIVAL MOTOR NEURON-LIKE PROTEIN 1"/>
    <property type="match status" value="1"/>
</dbReference>
<sequence>MGKEGDLWDDSALINAFDDAISKYKIMHGKKSCNSSVEGGKAVGGIGEDASANVSESHEARRDAEEKSNVSSSTAIDLGETSNISHVKENHCGDSRAAEPYIDSSNNLHQQNMEDAGKGYSYSHGADDYNKLLNLYYELEEKRQNILGQLNQFGGWNYQYSGSGSGVQWGTYSTYQEFPIPASQVSHPNIVSSCCGCQCLVAPCTSCPGCSLGGTSVCKTCTDDSVAMVPGKSCPLEDGNIVKTAMAAAEKAISSMRTKISSDPNIIEEKEKTEGETVPSTGSETDFTAVLNAWYSAGFYTGKYLTEQSVAKNRHS</sequence>
<reference evidence="3 4" key="1">
    <citation type="submission" date="2019-06" db="EMBL/GenBank/DDBJ databases">
        <title>A chromosomal-level reference genome of Carpinus fangiana (Coryloideae, Betulaceae).</title>
        <authorList>
            <person name="Yang X."/>
            <person name="Wang Z."/>
            <person name="Zhang L."/>
            <person name="Hao G."/>
            <person name="Liu J."/>
            <person name="Yang Y."/>
        </authorList>
    </citation>
    <scope>NUCLEOTIDE SEQUENCE [LARGE SCALE GENOMIC DNA]</scope>
    <source>
        <strain evidence="3">Cfa_2016G</strain>
        <tissue evidence="3">Leaf</tissue>
    </source>
</reference>
<name>A0A5N6R3Z8_9ROSI</name>
<evidence type="ECO:0000313" key="4">
    <source>
        <dbReference type="Proteomes" id="UP000327013"/>
    </source>
</evidence>
<dbReference type="InterPro" id="IPR040424">
    <property type="entry name" value="Smn1"/>
</dbReference>
<accession>A0A5N6R3Z8</accession>
<dbReference type="Pfam" id="PF20636">
    <property type="entry name" value="SMN_G2-BD"/>
    <property type="match status" value="1"/>
</dbReference>
<feature type="domain" description="Survival Motor Neuron Gemin2-binding" evidence="2">
    <location>
        <begin position="1"/>
        <end position="29"/>
    </location>
</feature>
<dbReference type="Proteomes" id="UP000327013">
    <property type="component" value="Chromosome 5"/>
</dbReference>
<proteinExistence type="predicted"/>
<dbReference type="CDD" id="cd22851">
    <property type="entry name" value="SMN_N"/>
    <property type="match status" value="1"/>
</dbReference>
<dbReference type="OrthoDB" id="197400at2759"/>
<gene>
    <name evidence="3" type="ORF">FH972_012515</name>
</gene>
<dbReference type="PANTHER" id="PTHR39267:SF1">
    <property type="entry name" value="SURVIVAL MOTOR NEURON PROTEIN"/>
    <property type="match status" value="1"/>
</dbReference>
<evidence type="ECO:0000256" key="1">
    <source>
        <dbReference type="SAM" id="MobiDB-lite"/>
    </source>
</evidence>
<feature type="region of interest" description="Disordered" evidence="1">
    <location>
        <begin position="48"/>
        <end position="90"/>
    </location>
</feature>
<dbReference type="InterPro" id="IPR049481">
    <property type="entry name" value="SMN_G2-BD"/>
</dbReference>
<dbReference type="EMBL" id="CM017325">
    <property type="protein sequence ID" value="KAE8055689.1"/>
    <property type="molecule type" value="Genomic_DNA"/>
</dbReference>
<keyword evidence="4" id="KW-1185">Reference proteome</keyword>
<feature type="compositionally biased region" description="Polar residues" evidence="1">
    <location>
        <begin position="69"/>
        <end position="85"/>
    </location>
</feature>
<protein>
    <recommendedName>
        <fullName evidence="2">Survival Motor Neuron Gemin2-binding domain-containing protein</fullName>
    </recommendedName>
</protein>
<evidence type="ECO:0000313" key="3">
    <source>
        <dbReference type="EMBL" id="KAE8055689.1"/>
    </source>
</evidence>
<feature type="compositionally biased region" description="Basic and acidic residues" evidence="1">
    <location>
        <begin position="56"/>
        <end position="68"/>
    </location>
</feature>